<organism evidence="2 3">
    <name type="scientific">Halorientalis persicus</name>
    <dbReference type="NCBI Taxonomy" id="1367881"/>
    <lineage>
        <taxon>Archaea</taxon>
        <taxon>Methanobacteriati</taxon>
        <taxon>Methanobacteriota</taxon>
        <taxon>Stenosarchaea group</taxon>
        <taxon>Halobacteria</taxon>
        <taxon>Halobacteriales</taxon>
        <taxon>Haloarculaceae</taxon>
        <taxon>Halorientalis</taxon>
    </lineage>
</organism>
<evidence type="ECO:0008006" key="4">
    <source>
        <dbReference type="Google" id="ProtNLM"/>
    </source>
</evidence>
<feature type="region of interest" description="Disordered" evidence="1">
    <location>
        <begin position="1"/>
        <end position="40"/>
    </location>
</feature>
<dbReference type="SUPFAM" id="SSF51126">
    <property type="entry name" value="Pectin lyase-like"/>
    <property type="match status" value="1"/>
</dbReference>
<dbReference type="Gene3D" id="2.160.20.10">
    <property type="entry name" value="Single-stranded right-handed beta-helix, Pectin lyase-like"/>
    <property type="match status" value="1"/>
</dbReference>
<evidence type="ECO:0000313" key="2">
    <source>
        <dbReference type="EMBL" id="SEO71123.1"/>
    </source>
</evidence>
<proteinExistence type="predicted"/>
<accession>A0A1H8RYV4</accession>
<keyword evidence="3" id="KW-1185">Reference proteome</keyword>
<feature type="compositionally biased region" description="Basic and acidic residues" evidence="1">
    <location>
        <begin position="1"/>
        <end position="25"/>
    </location>
</feature>
<dbReference type="EMBL" id="FOCX01000017">
    <property type="protein sequence ID" value="SEO71123.1"/>
    <property type="molecule type" value="Genomic_DNA"/>
</dbReference>
<name>A0A1H8RYV4_9EURY</name>
<dbReference type="InterPro" id="IPR011050">
    <property type="entry name" value="Pectin_lyase_fold/virulence"/>
</dbReference>
<reference evidence="3" key="1">
    <citation type="submission" date="2016-10" db="EMBL/GenBank/DDBJ databases">
        <authorList>
            <person name="Varghese N."/>
            <person name="Submissions S."/>
        </authorList>
    </citation>
    <scope>NUCLEOTIDE SEQUENCE [LARGE SCALE GENOMIC DNA]</scope>
    <source>
        <strain evidence="3">IBRC-M 10043</strain>
    </source>
</reference>
<gene>
    <name evidence="2" type="ORF">SAMN05216388_101773</name>
</gene>
<sequence>MARTPDEYKRKGGQQVREDVERQDAELVDTEEGPSAGIIHARGWDGADGYQQLQNALDDLDTDPGTVVVGPDGPDSYTGEDGEDYDRVWLLTNSLEIPSNTTVVIHGDCVLADGVGQNLIRNKNYDDDAVRDQNIHIVGVGRPYLDQRPGHQNRTANDAKHVGIRLYQVDTCSVKNLELRTTSYAVRPEAVTDLTVGNLWFDQDGSVGNQDGLHIVGPTFDFSVDGLHGVTHDDICAIECGAFSVPLDGASGDVHDGSIRNLTGNPKGGAPGASLKFIGGNAGTIGGVSASHIIVKGRRGVEFEDYVGGGSDPAQDTESGIVVSNITTSRAGSFDSLVHFVGGVSNVEVQGISGDINTVNGVVTVGEDVDNVTVSEVDLVIRSGGKMLNVLNGATASDLTLADARARNQASGRFINTASDTTLEDVEILSPKADGFDRFLAVSGSATGRVVDATVKNISDTIYDEVGSLKFVGDNPPFDSAAPAVKGSEVIATAAWDPDGDGNAERVQYDGSSWQEVVDLPNW</sequence>
<dbReference type="InterPro" id="IPR012334">
    <property type="entry name" value="Pectin_lyas_fold"/>
</dbReference>
<dbReference type="Proteomes" id="UP000198775">
    <property type="component" value="Unassembled WGS sequence"/>
</dbReference>
<dbReference type="AlphaFoldDB" id="A0A1H8RYV4"/>
<evidence type="ECO:0000256" key="1">
    <source>
        <dbReference type="SAM" id="MobiDB-lite"/>
    </source>
</evidence>
<evidence type="ECO:0000313" key="3">
    <source>
        <dbReference type="Proteomes" id="UP000198775"/>
    </source>
</evidence>
<protein>
    <recommendedName>
        <fullName evidence="4">Right handed beta helix region</fullName>
    </recommendedName>
</protein>